<protein>
    <recommendedName>
        <fullName evidence="3">CTP synthase (glutamine hydrolyzing)</fullName>
        <ecNumber evidence="3">6.3.4.2</ecNumber>
    </recommendedName>
</protein>
<dbReference type="EMBL" id="JPRI01000004">
    <property type="protein sequence ID" value="KFF26070.1"/>
    <property type="molecule type" value="Genomic_DNA"/>
</dbReference>
<dbReference type="RefSeq" id="WP_034745235.1">
    <property type="nucleotide sequence ID" value="NZ_JPRI01000004.1"/>
</dbReference>
<gene>
    <name evidence="11" type="ORF">IW16_14560</name>
</gene>
<reference evidence="11 12" key="1">
    <citation type="submission" date="2014-07" db="EMBL/GenBank/DDBJ databases">
        <title>Genome of Chryseobacterium vrystaatense LMG 22846.</title>
        <authorList>
            <person name="Pipes S.E."/>
            <person name="Stropko S.J."/>
            <person name="Newman J.D."/>
        </authorList>
    </citation>
    <scope>NUCLEOTIDE SEQUENCE [LARGE SCALE GENOMIC DNA]</scope>
    <source>
        <strain evidence="11 12">LMG 22846</strain>
    </source>
</reference>
<dbReference type="PANTHER" id="PTHR11550">
    <property type="entry name" value="CTP SYNTHASE"/>
    <property type="match status" value="1"/>
</dbReference>
<dbReference type="PANTHER" id="PTHR11550:SF0">
    <property type="entry name" value="CTP SYNTHASE-RELATED"/>
    <property type="match status" value="1"/>
</dbReference>
<keyword evidence="8" id="KW-0665">Pyrimidine biosynthesis</keyword>
<dbReference type="Proteomes" id="UP000028719">
    <property type="component" value="Unassembled WGS sequence"/>
</dbReference>
<comment type="similarity">
    <text evidence="2">Belongs to the CTP synthase family.</text>
</comment>
<evidence type="ECO:0000256" key="7">
    <source>
        <dbReference type="ARBA" id="ARBA00022962"/>
    </source>
</evidence>
<dbReference type="SUPFAM" id="SSF52317">
    <property type="entry name" value="Class I glutamine amidotransferase-like"/>
    <property type="match status" value="1"/>
</dbReference>
<comment type="pathway">
    <text evidence="1">Pyrimidine metabolism; CTP biosynthesis via de novo pathway; CTP from UDP: step 2/2.</text>
</comment>
<evidence type="ECO:0000256" key="1">
    <source>
        <dbReference type="ARBA" id="ARBA00005171"/>
    </source>
</evidence>
<feature type="domain" description="Glutamine amidotransferase" evidence="10">
    <location>
        <begin position="32"/>
        <end position="228"/>
    </location>
</feature>
<comment type="catalytic activity">
    <reaction evidence="9">
        <text>UTP + L-glutamine + ATP + H2O = CTP + L-glutamate + ADP + phosphate + 2 H(+)</text>
        <dbReference type="Rhea" id="RHEA:26426"/>
        <dbReference type="ChEBI" id="CHEBI:15377"/>
        <dbReference type="ChEBI" id="CHEBI:15378"/>
        <dbReference type="ChEBI" id="CHEBI:29985"/>
        <dbReference type="ChEBI" id="CHEBI:30616"/>
        <dbReference type="ChEBI" id="CHEBI:37563"/>
        <dbReference type="ChEBI" id="CHEBI:43474"/>
        <dbReference type="ChEBI" id="CHEBI:46398"/>
        <dbReference type="ChEBI" id="CHEBI:58359"/>
        <dbReference type="ChEBI" id="CHEBI:456216"/>
        <dbReference type="EC" id="6.3.4.2"/>
    </reaction>
</comment>
<name>A0ABR4UNN0_9FLAO</name>
<sequence>MIEKIAILGDFNPIHYTLHQLNNTARDVQKVLKREIQFDWISTDIFDSKTVFEKQNYKGLWIAPGSPYKDMDGVINAIRYTRENNIPTFGNCGGFQHMIIEFAQNVCDIQNAGHEEITPSNPYLLIKKLSCSLKGEEETLNLIEKSSFLYQTLKQDTILGKYYCSYGINEIYTDNLKAHGMIFTSISEDNNYRSFEIKDHPFFVGTLFQPALTSTLEEPNPLIIEFIKKSLENVNRLIK</sequence>
<dbReference type="InterPro" id="IPR017926">
    <property type="entry name" value="GATASE"/>
</dbReference>
<evidence type="ECO:0000256" key="8">
    <source>
        <dbReference type="ARBA" id="ARBA00022975"/>
    </source>
</evidence>
<keyword evidence="5" id="KW-0547">Nucleotide-binding</keyword>
<dbReference type="Gene3D" id="3.40.50.880">
    <property type="match status" value="1"/>
</dbReference>
<evidence type="ECO:0000256" key="3">
    <source>
        <dbReference type="ARBA" id="ARBA00012291"/>
    </source>
</evidence>
<keyword evidence="12" id="KW-1185">Reference proteome</keyword>
<keyword evidence="6" id="KW-0067">ATP-binding</keyword>
<keyword evidence="7" id="KW-0315">Glutamine amidotransferase</keyword>
<dbReference type="EC" id="6.3.4.2" evidence="3"/>
<evidence type="ECO:0000313" key="12">
    <source>
        <dbReference type="Proteomes" id="UP000028719"/>
    </source>
</evidence>
<evidence type="ECO:0000313" key="11">
    <source>
        <dbReference type="EMBL" id="KFF26070.1"/>
    </source>
</evidence>
<keyword evidence="4" id="KW-0436">Ligase</keyword>
<evidence type="ECO:0000256" key="4">
    <source>
        <dbReference type="ARBA" id="ARBA00022598"/>
    </source>
</evidence>
<evidence type="ECO:0000259" key="10">
    <source>
        <dbReference type="Pfam" id="PF00117"/>
    </source>
</evidence>
<comment type="caution">
    <text evidence="11">The sequence shown here is derived from an EMBL/GenBank/DDBJ whole genome shotgun (WGS) entry which is preliminary data.</text>
</comment>
<organism evidence="11 12">
    <name type="scientific">Chryseobacterium vrystaatense</name>
    <dbReference type="NCBI Taxonomy" id="307480"/>
    <lineage>
        <taxon>Bacteria</taxon>
        <taxon>Pseudomonadati</taxon>
        <taxon>Bacteroidota</taxon>
        <taxon>Flavobacteriia</taxon>
        <taxon>Flavobacteriales</taxon>
        <taxon>Weeksellaceae</taxon>
        <taxon>Chryseobacterium group</taxon>
        <taxon>Chryseobacterium</taxon>
    </lineage>
</organism>
<dbReference type="InterPro" id="IPR029062">
    <property type="entry name" value="Class_I_gatase-like"/>
</dbReference>
<evidence type="ECO:0000256" key="5">
    <source>
        <dbReference type="ARBA" id="ARBA00022741"/>
    </source>
</evidence>
<dbReference type="InterPro" id="IPR004468">
    <property type="entry name" value="CTP_synthase"/>
</dbReference>
<dbReference type="Pfam" id="PF00117">
    <property type="entry name" value="GATase"/>
    <property type="match status" value="1"/>
</dbReference>
<evidence type="ECO:0000256" key="6">
    <source>
        <dbReference type="ARBA" id="ARBA00022840"/>
    </source>
</evidence>
<accession>A0ABR4UNN0</accession>
<evidence type="ECO:0000256" key="9">
    <source>
        <dbReference type="ARBA" id="ARBA00047781"/>
    </source>
</evidence>
<evidence type="ECO:0000256" key="2">
    <source>
        <dbReference type="ARBA" id="ARBA00007533"/>
    </source>
</evidence>
<proteinExistence type="inferred from homology"/>